<dbReference type="PROSITE" id="PS50109">
    <property type="entry name" value="HIS_KIN"/>
    <property type="match status" value="1"/>
</dbReference>
<organism evidence="11 12">
    <name type="scientific">Seleniivibrio woodruffii</name>
    <dbReference type="NCBI Taxonomy" id="1078050"/>
    <lineage>
        <taxon>Bacteria</taxon>
        <taxon>Pseudomonadati</taxon>
        <taxon>Deferribacterota</taxon>
        <taxon>Deferribacteres</taxon>
        <taxon>Deferribacterales</taxon>
        <taxon>Geovibrionaceae</taxon>
        <taxon>Seleniivibrio</taxon>
    </lineage>
</organism>
<dbReference type="OrthoDB" id="9770955at2"/>
<proteinExistence type="predicted"/>
<keyword evidence="12" id="KW-1185">Reference proteome</keyword>
<evidence type="ECO:0000256" key="4">
    <source>
        <dbReference type="ARBA" id="ARBA00022553"/>
    </source>
</evidence>
<evidence type="ECO:0000256" key="6">
    <source>
        <dbReference type="ARBA" id="ARBA00022777"/>
    </source>
</evidence>
<dbReference type="SMART" id="SM00388">
    <property type="entry name" value="HisKA"/>
    <property type="match status" value="1"/>
</dbReference>
<dbReference type="FunFam" id="3.30.565.10:FF:000006">
    <property type="entry name" value="Sensor histidine kinase WalK"/>
    <property type="match status" value="1"/>
</dbReference>
<comment type="caution">
    <text evidence="11">The sequence shown here is derived from an EMBL/GenBank/DDBJ whole genome shotgun (WGS) entry which is preliminary data.</text>
</comment>
<keyword evidence="4" id="KW-0597">Phosphoprotein</keyword>
<evidence type="ECO:0000313" key="11">
    <source>
        <dbReference type="EMBL" id="TCK60396.1"/>
    </source>
</evidence>
<dbReference type="InterPro" id="IPR004358">
    <property type="entry name" value="Sig_transdc_His_kin-like_C"/>
</dbReference>
<evidence type="ECO:0000256" key="1">
    <source>
        <dbReference type="ARBA" id="ARBA00000085"/>
    </source>
</evidence>
<dbReference type="EC" id="2.7.13.3" evidence="3"/>
<dbReference type="InterPro" id="IPR003660">
    <property type="entry name" value="HAMP_dom"/>
</dbReference>
<dbReference type="InterPro" id="IPR021796">
    <property type="entry name" value="Tll0287-like_dom"/>
</dbReference>
<dbReference type="EMBL" id="SMGG01000004">
    <property type="protein sequence ID" value="TCK60396.1"/>
    <property type="molecule type" value="Genomic_DNA"/>
</dbReference>
<keyword evidence="6 11" id="KW-0418">Kinase</keyword>
<dbReference type="PANTHER" id="PTHR43711">
    <property type="entry name" value="TWO-COMPONENT HISTIDINE KINASE"/>
    <property type="match status" value="1"/>
</dbReference>
<protein>
    <recommendedName>
        <fullName evidence="3">histidine kinase</fullName>
        <ecNumber evidence="3">2.7.13.3</ecNumber>
    </recommendedName>
</protein>
<dbReference type="Gene3D" id="1.10.287.130">
    <property type="match status" value="1"/>
</dbReference>
<evidence type="ECO:0000256" key="3">
    <source>
        <dbReference type="ARBA" id="ARBA00012438"/>
    </source>
</evidence>
<dbReference type="Gene3D" id="6.10.340.10">
    <property type="match status" value="1"/>
</dbReference>
<keyword evidence="8" id="KW-0812">Transmembrane</keyword>
<keyword evidence="8" id="KW-0472">Membrane</keyword>
<gene>
    <name evidence="11" type="ORF">C8D98_1269</name>
</gene>
<evidence type="ECO:0000259" key="10">
    <source>
        <dbReference type="PROSITE" id="PS50885"/>
    </source>
</evidence>
<dbReference type="CDD" id="cd00075">
    <property type="entry name" value="HATPase"/>
    <property type="match status" value="1"/>
</dbReference>
<dbReference type="InterPro" id="IPR003661">
    <property type="entry name" value="HisK_dim/P_dom"/>
</dbReference>
<dbReference type="SUPFAM" id="SSF158472">
    <property type="entry name" value="HAMP domain-like"/>
    <property type="match status" value="1"/>
</dbReference>
<dbReference type="InterPro" id="IPR003594">
    <property type="entry name" value="HATPase_dom"/>
</dbReference>
<dbReference type="SUPFAM" id="SSF47384">
    <property type="entry name" value="Homodimeric domain of signal transducing histidine kinase"/>
    <property type="match status" value="1"/>
</dbReference>
<dbReference type="SMART" id="SM00304">
    <property type="entry name" value="HAMP"/>
    <property type="match status" value="1"/>
</dbReference>
<dbReference type="InterPro" id="IPR005467">
    <property type="entry name" value="His_kinase_dom"/>
</dbReference>
<dbReference type="AlphaFoldDB" id="A0A4R1K7X6"/>
<dbReference type="InterPro" id="IPR036097">
    <property type="entry name" value="HisK_dim/P_sf"/>
</dbReference>
<dbReference type="InterPro" id="IPR036890">
    <property type="entry name" value="HATPase_C_sf"/>
</dbReference>
<dbReference type="CDD" id="cd00082">
    <property type="entry name" value="HisKA"/>
    <property type="match status" value="1"/>
</dbReference>
<dbReference type="Gene3D" id="3.30.565.10">
    <property type="entry name" value="Histidine kinase-like ATPase, C-terminal domain"/>
    <property type="match status" value="1"/>
</dbReference>
<dbReference type="RefSeq" id="WP_132873076.1">
    <property type="nucleotide sequence ID" value="NZ_SMGG01000004.1"/>
</dbReference>
<feature type="domain" description="HAMP" evidence="10">
    <location>
        <begin position="201"/>
        <end position="253"/>
    </location>
</feature>
<feature type="transmembrane region" description="Helical" evidence="8">
    <location>
        <begin position="180"/>
        <end position="199"/>
    </location>
</feature>
<evidence type="ECO:0000259" key="9">
    <source>
        <dbReference type="PROSITE" id="PS50109"/>
    </source>
</evidence>
<sequence length="516" mass="58421">MKLTFKLLISITLVTIVIILAMTNVFMESQKKILLQQAHTQAKTMFDMIVVTRQWVAENRDQIQPVPAVATKQLSTYAEKMTDFRFHITSLQLINPENAPDDYEVNALKLFEKGAKEHQEIITLKGDRYYRYMAPLYVNKACMECHDYQGYKIGDLRGGISVTIPMKSLEKAMQVNNRNYQIIGFTAFAGIVLTLTLLLRMMVLKNLDTLTNAAVSYKTGDFSKKLAIKTGDEIQELSEAFEMMRHSILENEDRLKEQLARVTGQYQSVMQELQTTNDELKSINSFKSDILDSLSHELRTPLTKIISYSELLVAQGLDCAPDVKEKSLATIAKSARLLNTLFSEIITLSRLDSNQYPYHFMPLNIGKLTAEIASDHEKEMSDKNIEFSMDIRDGSMITADAESFRHVLMNLISNAVKFSRNDGFIKVRLKSNDEYNIIEVEDSGVGIPADELELVTKRFFRASNVKREFSGTGLGLSIISRIVEGHNGALEIESEQNKGSLFRVLIPKNLVADDEH</sequence>
<dbReference type="GO" id="GO:0016020">
    <property type="term" value="C:membrane"/>
    <property type="evidence" value="ECO:0007669"/>
    <property type="project" value="UniProtKB-SubCell"/>
</dbReference>
<evidence type="ECO:0000256" key="5">
    <source>
        <dbReference type="ARBA" id="ARBA00022679"/>
    </source>
</evidence>
<dbReference type="GO" id="GO:0000155">
    <property type="term" value="F:phosphorelay sensor kinase activity"/>
    <property type="evidence" value="ECO:0007669"/>
    <property type="project" value="InterPro"/>
</dbReference>
<dbReference type="Pfam" id="PF02518">
    <property type="entry name" value="HATPase_c"/>
    <property type="match status" value="1"/>
</dbReference>
<feature type="domain" description="Histidine kinase" evidence="9">
    <location>
        <begin position="293"/>
        <end position="510"/>
    </location>
</feature>
<dbReference type="PRINTS" id="PR00344">
    <property type="entry name" value="BCTRLSENSOR"/>
</dbReference>
<keyword evidence="8" id="KW-1133">Transmembrane helix</keyword>
<dbReference type="Pfam" id="PF00672">
    <property type="entry name" value="HAMP"/>
    <property type="match status" value="1"/>
</dbReference>
<dbReference type="Proteomes" id="UP000294614">
    <property type="component" value="Unassembled WGS sequence"/>
</dbReference>
<keyword evidence="7" id="KW-0902">Two-component regulatory system</keyword>
<accession>A0A4R1K7X6</accession>
<dbReference type="SUPFAM" id="SSF55874">
    <property type="entry name" value="ATPase domain of HSP90 chaperone/DNA topoisomerase II/histidine kinase"/>
    <property type="match status" value="1"/>
</dbReference>
<comment type="catalytic activity">
    <reaction evidence="1">
        <text>ATP + protein L-histidine = ADP + protein N-phospho-L-histidine.</text>
        <dbReference type="EC" id="2.7.13.3"/>
    </reaction>
</comment>
<dbReference type="PROSITE" id="PS50885">
    <property type="entry name" value="HAMP"/>
    <property type="match status" value="1"/>
</dbReference>
<evidence type="ECO:0000256" key="7">
    <source>
        <dbReference type="ARBA" id="ARBA00023012"/>
    </source>
</evidence>
<evidence type="ECO:0000256" key="2">
    <source>
        <dbReference type="ARBA" id="ARBA00004370"/>
    </source>
</evidence>
<dbReference type="CDD" id="cd06225">
    <property type="entry name" value="HAMP"/>
    <property type="match status" value="1"/>
</dbReference>
<keyword evidence="5" id="KW-0808">Transferase</keyword>
<comment type="subcellular location">
    <subcellularLocation>
        <location evidence="2">Membrane</location>
    </subcellularLocation>
</comment>
<dbReference type="PANTHER" id="PTHR43711:SF26">
    <property type="entry name" value="SENSOR HISTIDINE KINASE RCSC"/>
    <property type="match status" value="1"/>
</dbReference>
<name>A0A4R1K7X6_9BACT</name>
<dbReference type="Pfam" id="PF00512">
    <property type="entry name" value="HisKA"/>
    <property type="match status" value="1"/>
</dbReference>
<evidence type="ECO:0000313" key="12">
    <source>
        <dbReference type="Proteomes" id="UP000294614"/>
    </source>
</evidence>
<feature type="transmembrane region" description="Helical" evidence="8">
    <location>
        <begin position="7"/>
        <end position="27"/>
    </location>
</feature>
<dbReference type="Pfam" id="PF11845">
    <property type="entry name" value="Tll0287-like"/>
    <property type="match status" value="1"/>
</dbReference>
<evidence type="ECO:0000256" key="8">
    <source>
        <dbReference type="SAM" id="Phobius"/>
    </source>
</evidence>
<dbReference type="SMART" id="SM00387">
    <property type="entry name" value="HATPase_c"/>
    <property type="match status" value="1"/>
</dbReference>
<reference evidence="11 12" key="1">
    <citation type="submission" date="2019-03" db="EMBL/GenBank/DDBJ databases">
        <title>Genomic Encyclopedia of Type Strains, Phase IV (KMG-IV): sequencing the most valuable type-strain genomes for metagenomic binning, comparative biology and taxonomic classification.</title>
        <authorList>
            <person name="Goeker M."/>
        </authorList>
    </citation>
    <scope>NUCLEOTIDE SEQUENCE [LARGE SCALE GENOMIC DNA]</scope>
    <source>
        <strain evidence="11 12">DSM 24984</strain>
    </source>
</reference>
<dbReference type="InterPro" id="IPR050736">
    <property type="entry name" value="Sensor_HK_Regulatory"/>
</dbReference>